<proteinExistence type="predicted"/>
<evidence type="ECO:0000313" key="3">
    <source>
        <dbReference type="Proteomes" id="UP000178848"/>
    </source>
</evidence>
<organism evidence="2 3">
    <name type="scientific">Candidatus Woesebacteria bacterium RIFOXYB1_FULL_40_26</name>
    <dbReference type="NCBI Taxonomy" id="1802539"/>
    <lineage>
        <taxon>Bacteria</taxon>
        <taxon>Candidatus Woeseibacteriota</taxon>
    </lineage>
</organism>
<protein>
    <submittedName>
        <fullName evidence="2">Uncharacterized protein</fullName>
    </submittedName>
</protein>
<accession>A0A1F8D1Y5</accession>
<feature type="region of interest" description="Disordered" evidence="1">
    <location>
        <begin position="64"/>
        <end position="99"/>
    </location>
</feature>
<reference evidence="2 3" key="1">
    <citation type="journal article" date="2016" name="Nat. Commun.">
        <title>Thousands of microbial genomes shed light on interconnected biogeochemical processes in an aquifer system.</title>
        <authorList>
            <person name="Anantharaman K."/>
            <person name="Brown C.T."/>
            <person name="Hug L.A."/>
            <person name="Sharon I."/>
            <person name="Castelle C.J."/>
            <person name="Probst A.J."/>
            <person name="Thomas B.C."/>
            <person name="Singh A."/>
            <person name="Wilkins M.J."/>
            <person name="Karaoz U."/>
            <person name="Brodie E.L."/>
            <person name="Williams K.H."/>
            <person name="Hubbard S.S."/>
            <person name="Banfield J.F."/>
        </authorList>
    </citation>
    <scope>NUCLEOTIDE SEQUENCE [LARGE SCALE GENOMIC DNA]</scope>
</reference>
<evidence type="ECO:0000256" key="1">
    <source>
        <dbReference type="SAM" id="MobiDB-lite"/>
    </source>
</evidence>
<comment type="caution">
    <text evidence="2">The sequence shown here is derived from an EMBL/GenBank/DDBJ whole genome shotgun (WGS) entry which is preliminary data.</text>
</comment>
<dbReference type="Proteomes" id="UP000178848">
    <property type="component" value="Unassembled WGS sequence"/>
</dbReference>
<dbReference type="AlphaFoldDB" id="A0A1F8D1Y5"/>
<evidence type="ECO:0000313" key="2">
    <source>
        <dbReference type="EMBL" id="OGM81795.1"/>
    </source>
</evidence>
<name>A0A1F8D1Y5_9BACT</name>
<feature type="compositionally biased region" description="Basic and acidic residues" evidence="1">
    <location>
        <begin position="78"/>
        <end position="99"/>
    </location>
</feature>
<dbReference type="EMBL" id="MGHZ01000002">
    <property type="protein sequence ID" value="OGM81795.1"/>
    <property type="molecule type" value="Genomic_DNA"/>
</dbReference>
<gene>
    <name evidence="2" type="ORF">A2361_00310</name>
</gene>
<sequence>MSSEISTRVKDAFFIATHPILSIKAKVRQVFVAIEHEAPPQGITFEEFPELSLADAARAIMAAGEKETGGVPKSAWSKADRERMARGERPLGHPEHPNI</sequence>